<keyword evidence="2" id="KW-1185">Reference proteome</keyword>
<dbReference type="AlphaFoldDB" id="A0A917J0T9"/>
<reference evidence="1" key="1">
    <citation type="journal article" date="2014" name="Int. J. Syst. Evol. Microbiol.">
        <title>Complete genome sequence of Corynebacterium casei LMG S-19264T (=DSM 44701T), isolated from a smear-ripened cheese.</title>
        <authorList>
            <consortium name="US DOE Joint Genome Institute (JGI-PGF)"/>
            <person name="Walter F."/>
            <person name="Albersmeier A."/>
            <person name="Kalinowski J."/>
            <person name="Ruckert C."/>
        </authorList>
    </citation>
    <scope>NUCLEOTIDE SEQUENCE</scope>
    <source>
        <strain evidence="1">CGMCC 1.15290</strain>
    </source>
</reference>
<organism evidence="1 2">
    <name type="scientific">Filimonas zeae</name>
    <dbReference type="NCBI Taxonomy" id="1737353"/>
    <lineage>
        <taxon>Bacteria</taxon>
        <taxon>Pseudomonadati</taxon>
        <taxon>Bacteroidota</taxon>
        <taxon>Chitinophagia</taxon>
        <taxon>Chitinophagales</taxon>
        <taxon>Chitinophagaceae</taxon>
        <taxon>Filimonas</taxon>
    </lineage>
</organism>
<gene>
    <name evidence="1" type="ORF">GCM10011379_33430</name>
</gene>
<dbReference type="Proteomes" id="UP000627292">
    <property type="component" value="Unassembled WGS sequence"/>
</dbReference>
<dbReference type="EMBL" id="BMIB01000003">
    <property type="protein sequence ID" value="GGH72704.1"/>
    <property type="molecule type" value="Genomic_DNA"/>
</dbReference>
<protein>
    <submittedName>
        <fullName evidence="1">Uncharacterized protein</fullName>
    </submittedName>
</protein>
<evidence type="ECO:0000313" key="1">
    <source>
        <dbReference type="EMBL" id="GGH72704.1"/>
    </source>
</evidence>
<accession>A0A917J0T9</accession>
<reference evidence="1" key="2">
    <citation type="submission" date="2020-09" db="EMBL/GenBank/DDBJ databases">
        <authorList>
            <person name="Sun Q."/>
            <person name="Zhou Y."/>
        </authorList>
    </citation>
    <scope>NUCLEOTIDE SEQUENCE</scope>
    <source>
        <strain evidence="1">CGMCC 1.15290</strain>
    </source>
</reference>
<evidence type="ECO:0000313" key="2">
    <source>
        <dbReference type="Proteomes" id="UP000627292"/>
    </source>
</evidence>
<sequence length="65" mass="7692">MSHIKTIRKQYADELEKHCIENKVSFMSIQKLLEAEKTKKLLKRNALVQHNIDKEIDNAIENENK</sequence>
<dbReference type="RefSeq" id="WP_188954291.1">
    <property type="nucleotide sequence ID" value="NZ_BMIB01000003.1"/>
</dbReference>
<name>A0A917J0T9_9BACT</name>
<comment type="caution">
    <text evidence="1">The sequence shown here is derived from an EMBL/GenBank/DDBJ whole genome shotgun (WGS) entry which is preliminary data.</text>
</comment>
<proteinExistence type="predicted"/>